<dbReference type="InterPro" id="IPR018047">
    <property type="entry name" value="Ammonium_transpt_CS"/>
</dbReference>
<keyword evidence="6 8" id="KW-0472">Membrane</keyword>
<evidence type="ECO:0000313" key="11">
    <source>
        <dbReference type="Proteomes" id="UP000678393"/>
    </source>
</evidence>
<dbReference type="FunFam" id="1.10.3430.10:FF:000010">
    <property type="entry name" value="Ammonium transporter"/>
    <property type="match status" value="1"/>
</dbReference>
<feature type="transmembrane region" description="Helical" evidence="8">
    <location>
        <begin position="288"/>
        <end position="307"/>
    </location>
</feature>
<feature type="transmembrane region" description="Helical" evidence="8">
    <location>
        <begin position="256"/>
        <end position="276"/>
    </location>
</feature>
<dbReference type="AlphaFoldDB" id="A0A8S4A9W3"/>
<dbReference type="Gene3D" id="1.10.3430.10">
    <property type="entry name" value="Ammonium transporter AmtB like domains"/>
    <property type="match status" value="1"/>
</dbReference>
<accession>A0A8S4A9W3</accession>
<dbReference type="OrthoDB" id="534912at2759"/>
<dbReference type="SUPFAM" id="SSF111352">
    <property type="entry name" value="Ammonium transporter"/>
    <property type="match status" value="1"/>
</dbReference>
<evidence type="ECO:0000256" key="6">
    <source>
        <dbReference type="ARBA" id="ARBA00023136"/>
    </source>
</evidence>
<name>A0A8S4A9W3_9EUPU</name>
<dbReference type="GO" id="GO:0097272">
    <property type="term" value="P:ammonium homeostasis"/>
    <property type="evidence" value="ECO:0007669"/>
    <property type="project" value="TreeGrafter"/>
</dbReference>
<feature type="transmembrane region" description="Helical" evidence="8">
    <location>
        <begin position="62"/>
        <end position="83"/>
    </location>
</feature>
<feature type="transmembrane region" description="Helical" evidence="8">
    <location>
        <begin position="313"/>
        <end position="333"/>
    </location>
</feature>
<comment type="subcellular location">
    <subcellularLocation>
        <location evidence="8">Cell membrane</location>
        <topology evidence="8">Multi-pass membrane protein</topology>
    </subcellularLocation>
    <subcellularLocation>
        <location evidence="1">Membrane</location>
        <topology evidence="1">Multi-pass membrane protein</topology>
    </subcellularLocation>
</comment>
<gene>
    <name evidence="10" type="ORF">CUNI_LOCUS20569</name>
</gene>
<keyword evidence="5 8" id="KW-1133">Transmembrane helix</keyword>
<organism evidence="10 11">
    <name type="scientific">Candidula unifasciata</name>
    <dbReference type="NCBI Taxonomy" id="100452"/>
    <lineage>
        <taxon>Eukaryota</taxon>
        <taxon>Metazoa</taxon>
        <taxon>Spiralia</taxon>
        <taxon>Lophotrochozoa</taxon>
        <taxon>Mollusca</taxon>
        <taxon>Gastropoda</taxon>
        <taxon>Heterobranchia</taxon>
        <taxon>Euthyneura</taxon>
        <taxon>Panpulmonata</taxon>
        <taxon>Eupulmonata</taxon>
        <taxon>Stylommatophora</taxon>
        <taxon>Helicina</taxon>
        <taxon>Helicoidea</taxon>
        <taxon>Geomitridae</taxon>
        <taxon>Candidula</taxon>
    </lineage>
</organism>
<evidence type="ECO:0000313" key="10">
    <source>
        <dbReference type="EMBL" id="CAG5135011.1"/>
    </source>
</evidence>
<dbReference type="GO" id="GO:0005886">
    <property type="term" value="C:plasma membrane"/>
    <property type="evidence" value="ECO:0007669"/>
    <property type="project" value="UniProtKB-SubCell"/>
</dbReference>
<keyword evidence="11" id="KW-1185">Reference proteome</keyword>
<feature type="transmembrane region" description="Helical" evidence="8">
    <location>
        <begin position="383"/>
        <end position="406"/>
    </location>
</feature>
<comment type="similarity">
    <text evidence="2 8">Belongs to the ammonia transporter channel (TC 1.A.11.2) family.</text>
</comment>
<dbReference type="InterPro" id="IPR001905">
    <property type="entry name" value="Ammonium_transpt"/>
</dbReference>
<feature type="transmembrane region" description="Helical" evidence="8">
    <location>
        <begin position="26"/>
        <end position="50"/>
    </location>
</feature>
<dbReference type="InterPro" id="IPR029020">
    <property type="entry name" value="Ammonium/urea_transptr"/>
</dbReference>
<feature type="domain" description="Ammonium transporter AmtB-like" evidence="9">
    <location>
        <begin position="26"/>
        <end position="433"/>
    </location>
</feature>
<dbReference type="PANTHER" id="PTHR11730">
    <property type="entry name" value="AMMONIUM TRANSPORTER"/>
    <property type="match status" value="1"/>
</dbReference>
<feature type="transmembrane region" description="Helical" evidence="8">
    <location>
        <begin position="223"/>
        <end position="244"/>
    </location>
</feature>
<sequence>MTQGTSIVGNGTGIGKTPFQETMDQVFLMTMALLIQLMQCGFAFLEVGCVRSKNVSSILMKTVLDAFVAGVAYWTVGYAFAYGEGNEFIGWNHFATSDLPSNKFAYFFYEFVIASTASTIVSGAVAERCEMVAYLVYSFVITGFIYPIVSRWAWSPFGWLYIGQEYMIDNSTVTIKYHDFAGSGVVHAVGGTASFFGALILGPRLGRFHPDSKDPLPMRGHSLTFASLGILILFIGFLAFNGGSQMSVSNPGDGDIISLAAVNTVLSAATCAYLTLIIHKIGILGRSWNVMFVVNGSLSGMVAICTGCDLLRPWAAIIVGAVTAVSFNFTAWLMWRLKIDDPVDAIAVHFGGGVWGTLSIAFLDYENGILRNWNYKSGLILGWQLAGILSIIAWTGVLSSIMFGLLKITGFFRVPEEIERKGLDVPKYGGPAYPLDAYGHGHVEKIPTVLENGELSCFSLGYINDSMKGTSDTGPYECPEIKAMNNMPVSFIPDVQLIVTPPEDGCLNRKNGQINPGFVCAFERTAL</sequence>
<evidence type="ECO:0000256" key="8">
    <source>
        <dbReference type="RuleBase" id="RU362002"/>
    </source>
</evidence>
<dbReference type="GO" id="GO:0008519">
    <property type="term" value="F:ammonium channel activity"/>
    <property type="evidence" value="ECO:0007669"/>
    <property type="project" value="InterPro"/>
</dbReference>
<feature type="transmembrane region" description="Helical" evidence="8">
    <location>
        <begin position="103"/>
        <end position="125"/>
    </location>
</feature>
<evidence type="ECO:0000256" key="5">
    <source>
        <dbReference type="ARBA" id="ARBA00022989"/>
    </source>
</evidence>
<evidence type="ECO:0000256" key="1">
    <source>
        <dbReference type="ARBA" id="ARBA00004141"/>
    </source>
</evidence>
<comment type="caution">
    <text evidence="10">The sequence shown here is derived from an EMBL/GenBank/DDBJ whole genome shotgun (WGS) entry which is preliminary data.</text>
</comment>
<evidence type="ECO:0000256" key="4">
    <source>
        <dbReference type="ARBA" id="ARBA00022692"/>
    </source>
</evidence>
<evidence type="ECO:0000259" key="9">
    <source>
        <dbReference type="Pfam" id="PF00909"/>
    </source>
</evidence>
<dbReference type="EMBL" id="CAJHNH020007824">
    <property type="protein sequence ID" value="CAG5135011.1"/>
    <property type="molecule type" value="Genomic_DNA"/>
</dbReference>
<protein>
    <recommendedName>
        <fullName evidence="8">Ammonium transporter</fullName>
    </recommendedName>
</protein>
<proteinExistence type="inferred from homology"/>
<feature type="transmembrane region" description="Helical" evidence="8">
    <location>
        <begin position="132"/>
        <end position="149"/>
    </location>
</feature>
<evidence type="ECO:0000256" key="3">
    <source>
        <dbReference type="ARBA" id="ARBA00022448"/>
    </source>
</evidence>
<dbReference type="PANTHER" id="PTHR11730:SF6">
    <property type="entry name" value="AMMONIUM TRANSPORTER"/>
    <property type="match status" value="1"/>
</dbReference>
<keyword evidence="3 8" id="KW-0813">Transport</keyword>
<dbReference type="InterPro" id="IPR024041">
    <property type="entry name" value="NH4_transpt_AmtB-like_dom"/>
</dbReference>
<reference evidence="10" key="1">
    <citation type="submission" date="2021-04" db="EMBL/GenBank/DDBJ databases">
        <authorList>
            <consortium name="Molecular Ecology Group"/>
        </authorList>
    </citation>
    <scope>NUCLEOTIDE SEQUENCE</scope>
</reference>
<feature type="transmembrane region" description="Helical" evidence="8">
    <location>
        <begin position="345"/>
        <end position="363"/>
    </location>
</feature>
<dbReference type="Proteomes" id="UP000678393">
    <property type="component" value="Unassembled WGS sequence"/>
</dbReference>
<evidence type="ECO:0000256" key="2">
    <source>
        <dbReference type="ARBA" id="ARBA00005887"/>
    </source>
</evidence>
<dbReference type="NCBIfam" id="TIGR00836">
    <property type="entry name" value="amt"/>
    <property type="match status" value="1"/>
</dbReference>
<evidence type="ECO:0000256" key="7">
    <source>
        <dbReference type="ARBA" id="ARBA00023177"/>
    </source>
</evidence>
<keyword evidence="7 8" id="KW-0924">Ammonia transport</keyword>
<dbReference type="Pfam" id="PF00909">
    <property type="entry name" value="Ammonium_transp"/>
    <property type="match status" value="1"/>
</dbReference>
<dbReference type="PROSITE" id="PS01219">
    <property type="entry name" value="AMMONIUM_TRANSP"/>
    <property type="match status" value="1"/>
</dbReference>
<feature type="transmembrane region" description="Helical" evidence="8">
    <location>
        <begin position="180"/>
        <end position="202"/>
    </location>
</feature>
<keyword evidence="4 8" id="KW-0812">Transmembrane</keyword>